<dbReference type="RefSeq" id="WP_267221463.1">
    <property type="nucleotide sequence ID" value="NZ_JAPCWC010000010.1"/>
</dbReference>
<evidence type="ECO:0000256" key="1">
    <source>
        <dbReference type="ARBA" id="ARBA00004141"/>
    </source>
</evidence>
<evidence type="ECO:0000256" key="2">
    <source>
        <dbReference type="ARBA" id="ARBA00022692"/>
    </source>
</evidence>
<evidence type="ECO:0000313" key="7">
    <source>
        <dbReference type="EMBL" id="MFC0685038.1"/>
    </source>
</evidence>
<evidence type="ECO:0000256" key="5">
    <source>
        <dbReference type="SAM" id="Phobius"/>
    </source>
</evidence>
<protein>
    <submittedName>
        <fullName evidence="7">GtrA family protein</fullName>
    </submittedName>
</protein>
<dbReference type="EMBL" id="JBHLTM010000036">
    <property type="protein sequence ID" value="MFC0685038.1"/>
    <property type="molecule type" value="Genomic_DNA"/>
</dbReference>
<comment type="caution">
    <text evidence="7">The sequence shown here is derived from an EMBL/GenBank/DDBJ whole genome shotgun (WGS) entry which is preliminary data.</text>
</comment>
<proteinExistence type="predicted"/>
<evidence type="ECO:0000256" key="4">
    <source>
        <dbReference type="ARBA" id="ARBA00023136"/>
    </source>
</evidence>
<dbReference type="Pfam" id="PF04138">
    <property type="entry name" value="GtrA_DPMS_TM"/>
    <property type="match status" value="1"/>
</dbReference>
<keyword evidence="2 5" id="KW-0812">Transmembrane</keyword>
<name>A0ABV6S716_9SPHN</name>
<reference evidence="7 8" key="1">
    <citation type="submission" date="2024-09" db="EMBL/GenBank/DDBJ databases">
        <authorList>
            <person name="Sun Q."/>
            <person name="Mori K."/>
        </authorList>
    </citation>
    <scope>NUCLEOTIDE SEQUENCE [LARGE SCALE GENOMIC DNA]</scope>
    <source>
        <strain evidence="7 8">CICC 11035S</strain>
    </source>
</reference>
<feature type="domain" description="GtrA/DPMS transmembrane" evidence="6">
    <location>
        <begin position="40"/>
        <end position="149"/>
    </location>
</feature>
<evidence type="ECO:0000313" key="8">
    <source>
        <dbReference type="Proteomes" id="UP001589858"/>
    </source>
</evidence>
<evidence type="ECO:0000259" key="6">
    <source>
        <dbReference type="Pfam" id="PF04138"/>
    </source>
</evidence>
<feature type="transmembrane region" description="Helical" evidence="5">
    <location>
        <begin position="98"/>
        <end position="122"/>
    </location>
</feature>
<comment type="subcellular location">
    <subcellularLocation>
        <location evidence="1">Membrane</location>
        <topology evidence="1">Multi-pass membrane protein</topology>
    </subcellularLocation>
</comment>
<feature type="transmembrane region" description="Helical" evidence="5">
    <location>
        <begin position="62"/>
        <end position="86"/>
    </location>
</feature>
<keyword evidence="4 5" id="KW-0472">Membrane</keyword>
<dbReference type="Proteomes" id="UP001589858">
    <property type="component" value="Unassembled WGS sequence"/>
</dbReference>
<feature type="transmembrane region" description="Helical" evidence="5">
    <location>
        <begin position="34"/>
        <end position="56"/>
    </location>
</feature>
<organism evidence="7 8">
    <name type="scientific">Novosphingobium clariflavum</name>
    <dbReference type="NCBI Taxonomy" id="2029884"/>
    <lineage>
        <taxon>Bacteria</taxon>
        <taxon>Pseudomonadati</taxon>
        <taxon>Pseudomonadota</taxon>
        <taxon>Alphaproteobacteria</taxon>
        <taxon>Sphingomonadales</taxon>
        <taxon>Sphingomonadaceae</taxon>
        <taxon>Novosphingobium</taxon>
    </lineage>
</organism>
<dbReference type="InterPro" id="IPR007267">
    <property type="entry name" value="GtrA_DPMS_TM"/>
</dbReference>
<keyword evidence="8" id="KW-1185">Reference proteome</keyword>
<accession>A0ABV6S716</accession>
<feature type="transmembrane region" description="Helical" evidence="5">
    <location>
        <begin position="128"/>
        <end position="149"/>
    </location>
</feature>
<keyword evidence="3 5" id="KW-1133">Transmembrane helix</keyword>
<sequence>MSEPLAQPESAPLPAAAGPSLAGRLLSRRVAAMLARNTAVSIGVFLVGLGILWLLVERLAVGAVGAAGVSFLISNSLHYVIGRAWIFPGSARGMHTGYLLFLANSGLGLLLTMALFAALLYFTPMHYLIARTLVSVIAGLAVFLLNAVLNFRQV</sequence>
<gene>
    <name evidence="7" type="ORF">ACFFF8_10560</name>
</gene>
<evidence type="ECO:0000256" key="3">
    <source>
        <dbReference type="ARBA" id="ARBA00022989"/>
    </source>
</evidence>